<reference evidence="2 3" key="1">
    <citation type="submission" date="2018-01" db="EMBL/GenBank/DDBJ databases">
        <authorList>
            <person name="Gaut B.S."/>
            <person name="Morton B.R."/>
            <person name="Clegg M.T."/>
            <person name="Duvall M.R."/>
        </authorList>
    </citation>
    <scope>NUCLEOTIDE SEQUENCE [LARGE SCALE GENOMIC DNA]</scope>
    <source>
        <strain evidence="2 3">HR-AV</strain>
    </source>
</reference>
<evidence type="ECO:0000259" key="1">
    <source>
        <dbReference type="SMART" id="SM00471"/>
    </source>
</evidence>
<accession>A0A2S4ZY80</accession>
<dbReference type="AlphaFoldDB" id="A0A2S4ZY80"/>
<evidence type="ECO:0000313" key="2">
    <source>
        <dbReference type="EMBL" id="POY35310.1"/>
    </source>
</evidence>
<gene>
    <name evidence="2" type="ORF">C3K47_16125</name>
</gene>
<dbReference type="OrthoDB" id="5728337at2"/>
<feature type="domain" description="HD/PDEase" evidence="1">
    <location>
        <begin position="24"/>
        <end position="138"/>
    </location>
</feature>
<dbReference type="Gene3D" id="1.10.3210.10">
    <property type="entry name" value="Hypothetical protein af1432"/>
    <property type="match status" value="1"/>
</dbReference>
<name>A0A2S4ZY80_9SPHI</name>
<proteinExistence type="predicted"/>
<dbReference type="CDD" id="cd00077">
    <property type="entry name" value="HDc"/>
    <property type="match status" value="1"/>
</dbReference>
<protein>
    <submittedName>
        <fullName evidence="2">Phosphohydrolase</fullName>
    </submittedName>
</protein>
<dbReference type="SMART" id="SM00471">
    <property type="entry name" value="HDc"/>
    <property type="match status" value="1"/>
</dbReference>
<evidence type="ECO:0000313" key="3">
    <source>
        <dbReference type="Proteomes" id="UP000236893"/>
    </source>
</evidence>
<sequence length="191" mass="22545">MYDQIFEQMKAQVCKKLDNLDKHLTYHCKEHTFDVLEQSIRIAKAEGVTNAHQLHLLKVAALYHDSGFLETYADHETHSCMIFLSEANRYGFSDEDKEQIIQLIMATKIPQAPDNLMERIICDADLDYLGRDDFYKIGDTLRQEFLHYSIVKSDDEWEALQLKFLLNHHYHTQASQQLREPVKQRHLHQLQ</sequence>
<dbReference type="RefSeq" id="WP_103790196.1">
    <property type="nucleotide sequence ID" value="NZ_PQVF01000012.1"/>
</dbReference>
<comment type="caution">
    <text evidence="2">The sequence shown here is derived from an EMBL/GenBank/DDBJ whole genome shotgun (WGS) entry which is preliminary data.</text>
</comment>
<keyword evidence="2" id="KW-0378">Hydrolase</keyword>
<dbReference type="SUPFAM" id="SSF109604">
    <property type="entry name" value="HD-domain/PDEase-like"/>
    <property type="match status" value="1"/>
</dbReference>
<dbReference type="InterPro" id="IPR003607">
    <property type="entry name" value="HD/PDEase_dom"/>
</dbReference>
<dbReference type="EMBL" id="PQVF01000012">
    <property type="protein sequence ID" value="POY35310.1"/>
    <property type="molecule type" value="Genomic_DNA"/>
</dbReference>
<organism evidence="2 3">
    <name type="scientific">Solitalea longa</name>
    <dbReference type="NCBI Taxonomy" id="2079460"/>
    <lineage>
        <taxon>Bacteria</taxon>
        <taxon>Pseudomonadati</taxon>
        <taxon>Bacteroidota</taxon>
        <taxon>Sphingobacteriia</taxon>
        <taxon>Sphingobacteriales</taxon>
        <taxon>Sphingobacteriaceae</taxon>
        <taxon>Solitalea</taxon>
    </lineage>
</organism>
<dbReference type="GO" id="GO:0016787">
    <property type="term" value="F:hydrolase activity"/>
    <property type="evidence" value="ECO:0007669"/>
    <property type="project" value="UniProtKB-KW"/>
</dbReference>
<keyword evidence="3" id="KW-1185">Reference proteome</keyword>
<dbReference type="Proteomes" id="UP000236893">
    <property type="component" value="Unassembled WGS sequence"/>
</dbReference>